<reference evidence="13 14" key="1">
    <citation type="submission" date="2019-11" db="EMBL/GenBank/DDBJ databases">
        <title>FDA dAtabase for Regulatory Grade micrObial Sequences (FDA-ARGOS): Supporting development and validation of Infectious Disease Dx tests.</title>
        <authorList>
            <person name="Turner S."/>
            <person name="Byrd R."/>
            <person name="Tallon L."/>
            <person name="Sadzewicz L."/>
            <person name="Vavikolanu K."/>
            <person name="Mehta A."/>
            <person name="Aluvathingal J."/>
            <person name="Nadendla S."/>
            <person name="Myers T."/>
            <person name="Yan Y."/>
            <person name="Sichtig H."/>
        </authorList>
    </citation>
    <scope>NUCLEOTIDE SEQUENCE [LARGE SCALE GENOMIC DNA]</scope>
    <source>
        <strain evidence="13 14">FDAARGOS_739</strain>
    </source>
</reference>
<dbReference type="InterPro" id="IPR022278">
    <property type="entry name" value="Pser_aminoTfrase"/>
</dbReference>
<comment type="catalytic activity">
    <reaction evidence="10 11">
        <text>O-phospho-L-serine + 2-oxoglutarate = 3-phosphooxypyruvate + L-glutamate</text>
        <dbReference type="Rhea" id="RHEA:14329"/>
        <dbReference type="ChEBI" id="CHEBI:16810"/>
        <dbReference type="ChEBI" id="CHEBI:18110"/>
        <dbReference type="ChEBI" id="CHEBI:29985"/>
        <dbReference type="ChEBI" id="CHEBI:57524"/>
        <dbReference type="EC" id="2.6.1.52"/>
    </reaction>
</comment>
<keyword evidence="4 11" id="KW-0032">Aminotransferase</keyword>
<dbReference type="HAMAP" id="MF_00160">
    <property type="entry name" value="SerC_aminotrans_5"/>
    <property type="match status" value="1"/>
</dbReference>
<comment type="catalytic activity">
    <reaction evidence="9 11">
        <text>4-(phosphooxy)-L-threonine + 2-oxoglutarate = (R)-3-hydroxy-2-oxo-4-phosphooxybutanoate + L-glutamate</text>
        <dbReference type="Rhea" id="RHEA:16573"/>
        <dbReference type="ChEBI" id="CHEBI:16810"/>
        <dbReference type="ChEBI" id="CHEBI:29985"/>
        <dbReference type="ChEBI" id="CHEBI:58452"/>
        <dbReference type="ChEBI" id="CHEBI:58538"/>
        <dbReference type="EC" id="2.6.1.52"/>
    </reaction>
</comment>
<keyword evidence="8 11" id="KW-0718">Serine biosynthesis</keyword>
<comment type="pathway">
    <text evidence="2 11">Amino-acid biosynthesis; L-serine biosynthesis; L-serine from 3-phospho-D-glycerate: step 2/3.</text>
</comment>
<dbReference type="FunFam" id="3.90.1150.10:FF:000006">
    <property type="entry name" value="Phosphoserine aminotransferase"/>
    <property type="match status" value="1"/>
</dbReference>
<dbReference type="AlphaFoldDB" id="A0AAP9S6D3"/>
<comment type="function">
    <text evidence="1 11">Catalyzes the reversible conversion of 3-phosphohydroxypyruvate to phosphoserine and of 3-hydroxy-2-oxo-4-phosphonooxybutanoate to phosphohydroxythreonine.</text>
</comment>
<dbReference type="NCBIfam" id="TIGR01364">
    <property type="entry name" value="serC_1"/>
    <property type="match status" value="1"/>
</dbReference>
<dbReference type="EMBL" id="CP050964">
    <property type="protein sequence ID" value="QIX90230.1"/>
    <property type="molecule type" value="Genomic_DNA"/>
</dbReference>
<evidence type="ECO:0000256" key="1">
    <source>
        <dbReference type="ARBA" id="ARBA00003483"/>
    </source>
</evidence>
<gene>
    <name evidence="11 13" type="primary">serC</name>
    <name evidence="13" type="ORF">FOC47_06330</name>
</gene>
<evidence type="ECO:0000256" key="5">
    <source>
        <dbReference type="ARBA" id="ARBA00022605"/>
    </source>
</evidence>
<keyword evidence="7 11" id="KW-0663">Pyridoxal phosphate</keyword>
<sequence>MRKTFNFSAGPAVLPESVLQEAADEMLDYKGSGMSVMEISHRSALFQSIIDETEAALRTLMNIPNDYEVLFLQGGTSLQFAMIPMNFMRNRKADYIVTGYWAKKAYQEAKLYGEIHVAASSEDDNFSHIPDCSDLDISPDSDYVYMCENSTIYGTKFHKRPDSKGKILINDISSCFLSEPMNVSDYDMLFGGIQKNLGPAGLVIAIIRKDLISETVLPGTPTMLRYKTHADKGSMYNTPPTYNIYIVGKVIKWIQSLGGLDKMKKINESKAALLYDYLDKSDMFCGLADKDSRSLMNITFRTGSEALDSAFVKAAGENGIISIKGHRAIGGIRASLYNAMPIEGVQHLVQFMEAFEKSEGQYE</sequence>
<dbReference type="Gene3D" id="3.90.1150.10">
    <property type="entry name" value="Aspartate Aminotransferase, domain 1"/>
    <property type="match status" value="1"/>
</dbReference>
<feature type="binding site" evidence="11">
    <location>
        <position position="42"/>
    </location>
    <ligand>
        <name>L-glutamate</name>
        <dbReference type="ChEBI" id="CHEBI:29985"/>
    </ligand>
</feature>
<evidence type="ECO:0000256" key="3">
    <source>
        <dbReference type="ARBA" id="ARBA00006904"/>
    </source>
</evidence>
<dbReference type="RefSeq" id="WP_003526648.1">
    <property type="nucleotide sequence ID" value="NZ_AP031445.1"/>
</dbReference>
<feature type="domain" description="Aminotransferase class V" evidence="12">
    <location>
        <begin position="5"/>
        <end position="348"/>
    </location>
</feature>
<feature type="binding site" evidence="11">
    <location>
        <position position="101"/>
    </location>
    <ligand>
        <name>pyridoxal 5'-phosphate</name>
        <dbReference type="ChEBI" id="CHEBI:597326"/>
    </ligand>
</feature>
<feature type="binding site" evidence="11">
    <location>
        <position position="151"/>
    </location>
    <ligand>
        <name>pyridoxal 5'-phosphate</name>
        <dbReference type="ChEBI" id="CHEBI:597326"/>
    </ligand>
</feature>
<evidence type="ECO:0000256" key="6">
    <source>
        <dbReference type="ARBA" id="ARBA00022679"/>
    </source>
</evidence>
<dbReference type="Pfam" id="PF00266">
    <property type="entry name" value="Aminotran_5"/>
    <property type="match status" value="1"/>
</dbReference>
<keyword evidence="11" id="KW-0963">Cytoplasm</keyword>
<evidence type="ECO:0000259" key="12">
    <source>
        <dbReference type="Pfam" id="PF00266"/>
    </source>
</evidence>
<dbReference type="PANTHER" id="PTHR43247">
    <property type="entry name" value="PHOSPHOSERINE AMINOTRANSFERASE"/>
    <property type="match status" value="1"/>
</dbReference>
<comment type="cofactor">
    <cofactor evidence="11">
        <name>pyridoxal 5'-phosphate</name>
        <dbReference type="ChEBI" id="CHEBI:597326"/>
    </cofactor>
    <text evidence="11">Binds 1 pyridoxal phosphate per subunit.</text>
</comment>
<dbReference type="SUPFAM" id="SSF53383">
    <property type="entry name" value="PLP-dependent transferases"/>
    <property type="match status" value="1"/>
</dbReference>
<evidence type="ECO:0000256" key="8">
    <source>
        <dbReference type="ARBA" id="ARBA00023299"/>
    </source>
</evidence>
<comment type="subcellular location">
    <subcellularLocation>
        <location evidence="11">Cytoplasm</location>
    </subcellularLocation>
</comment>
<evidence type="ECO:0000256" key="4">
    <source>
        <dbReference type="ARBA" id="ARBA00022576"/>
    </source>
</evidence>
<dbReference type="PIRSF" id="PIRSF000525">
    <property type="entry name" value="SerC"/>
    <property type="match status" value="1"/>
</dbReference>
<protein>
    <recommendedName>
        <fullName evidence="11">Phosphoserine aminotransferase</fullName>
        <ecNumber evidence="11">2.6.1.52</ecNumber>
    </recommendedName>
    <alternativeName>
        <fullName evidence="11">Phosphohydroxythreonine aminotransferase</fullName>
        <shortName evidence="11">PSAT</shortName>
    </alternativeName>
</protein>
<evidence type="ECO:0000256" key="2">
    <source>
        <dbReference type="ARBA" id="ARBA00005099"/>
    </source>
</evidence>
<dbReference type="GO" id="GO:0006564">
    <property type="term" value="P:L-serine biosynthetic process"/>
    <property type="evidence" value="ECO:0007669"/>
    <property type="project" value="UniProtKB-UniRule"/>
</dbReference>
<dbReference type="Gene3D" id="3.40.640.10">
    <property type="entry name" value="Type I PLP-dependent aspartate aminotransferase-like (Major domain)"/>
    <property type="match status" value="1"/>
</dbReference>
<proteinExistence type="inferred from homology"/>
<feature type="binding site" evidence="11">
    <location>
        <begin position="237"/>
        <end position="238"/>
    </location>
    <ligand>
        <name>pyridoxal 5'-phosphate</name>
        <dbReference type="ChEBI" id="CHEBI:597326"/>
    </ligand>
</feature>
<dbReference type="NCBIfam" id="NF003764">
    <property type="entry name" value="PRK05355.1"/>
    <property type="match status" value="1"/>
</dbReference>
<comment type="similarity">
    <text evidence="3 11">Belongs to the class-V pyridoxal-phosphate-dependent aminotransferase family. SerC subfamily.</text>
</comment>
<feature type="binding site" evidence="11">
    <location>
        <position position="171"/>
    </location>
    <ligand>
        <name>pyridoxal 5'-phosphate</name>
        <dbReference type="ChEBI" id="CHEBI:597326"/>
    </ligand>
</feature>
<evidence type="ECO:0000256" key="10">
    <source>
        <dbReference type="ARBA" id="ARBA00049007"/>
    </source>
</evidence>
<name>A0AAP9S6D3_9FIRM</name>
<dbReference type="GeneID" id="57960777"/>
<evidence type="ECO:0000256" key="9">
    <source>
        <dbReference type="ARBA" id="ARBA00047630"/>
    </source>
</evidence>
<dbReference type="InterPro" id="IPR015421">
    <property type="entry name" value="PyrdxlP-dep_Trfase_major"/>
</dbReference>
<dbReference type="GO" id="GO:0030170">
    <property type="term" value="F:pyridoxal phosphate binding"/>
    <property type="evidence" value="ECO:0007669"/>
    <property type="project" value="UniProtKB-UniRule"/>
</dbReference>
<feature type="binding site" evidence="11">
    <location>
        <position position="194"/>
    </location>
    <ligand>
        <name>pyridoxal 5'-phosphate</name>
        <dbReference type="ChEBI" id="CHEBI:597326"/>
    </ligand>
</feature>
<accession>A0AAP9S6D3</accession>
<feature type="modified residue" description="N6-(pyridoxal phosphate)lysine" evidence="11">
    <location>
        <position position="195"/>
    </location>
</feature>
<evidence type="ECO:0000256" key="7">
    <source>
        <dbReference type="ARBA" id="ARBA00022898"/>
    </source>
</evidence>
<evidence type="ECO:0000313" key="13">
    <source>
        <dbReference type="EMBL" id="QIX90230.1"/>
    </source>
</evidence>
<dbReference type="EC" id="2.6.1.52" evidence="11"/>
<comment type="caution">
    <text evidence="11">Lacks conserved residue(s) required for the propagation of feature annotation.</text>
</comment>
<dbReference type="InterPro" id="IPR015424">
    <property type="entry name" value="PyrdxlP-dep_Trfase"/>
</dbReference>
<comment type="subunit">
    <text evidence="11">Homodimer.</text>
</comment>
<dbReference type="Proteomes" id="UP000501069">
    <property type="component" value="Chromosome"/>
</dbReference>
<keyword evidence="6 11" id="KW-0808">Transferase</keyword>
<evidence type="ECO:0000256" key="11">
    <source>
        <dbReference type="HAMAP-Rule" id="MF_00160"/>
    </source>
</evidence>
<organism evidence="13 14">
    <name type="scientific">Enterocloster clostridioformis</name>
    <dbReference type="NCBI Taxonomy" id="1531"/>
    <lineage>
        <taxon>Bacteria</taxon>
        <taxon>Bacillati</taxon>
        <taxon>Bacillota</taxon>
        <taxon>Clostridia</taxon>
        <taxon>Lachnospirales</taxon>
        <taxon>Lachnospiraceae</taxon>
        <taxon>Enterocloster</taxon>
    </lineage>
</organism>
<dbReference type="InterPro" id="IPR000192">
    <property type="entry name" value="Aminotrans_V_dom"/>
</dbReference>
<dbReference type="GO" id="GO:0004648">
    <property type="term" value="F:O-phospho-L-serine:2-oxoglutarate aminotransferase activity"/>
    <property type="evidence" value="ECO:0007669"/>
    <property type="project" value="UniProtKB-UniRule"/>
</dbReference>
<dbReference type="GO" id="GO:0005737">
    <property type="term" value="C:cytoplasm"/>
    <property type="evidence" value="ECO:0007669"/>
    <property type="project" value="UniProtKB-SubCell"/>
</dbReference>
<evidence type="ECO:0000313" key="14">
    <source>
        <dbReference type="Proteomes" id="UP000501069"/>
    </source>
</evidence>
<dbReference type="InterPro" id="IPR015422">
    <property type="entry name" value="PyrdxlP-dep_Trfase_small"/>
</dbReference>
<dbReference type="PANTHER" id="PTHR43247:SF1">
    <property type="entry name" value="PHOSPHOSERINE AMINOTRANSFERASE"/>
    <property type="match status" value="1"/>
</dbReference>
<keyword evidence="5 11" id="KW-0028">Amino-acid biosynthesis</keyword>
<dbReference type="FunFam" id="3.40.640.10:FF:000010">
    <property type="entry name" value="Phosphoserine aminotransferase"/>
    <property type="match status" value="1"/>
</dbReference>